<comment type="caution">
    <text evidence="2">The sequence shown here is derived from an EMBL/GenBank/DDBJ whole genome shotgun (WGS) entry which is preliminary data.</text>
</comment>
<reference evidence="2 3" key="1">
    <citation type="journal article" date="2018" name="Cell">
        <title>The Chara Genome: Secondary Complexity and Implications for Plant Terrestrialization.</title>
        <authorList>
            <person name="Nishiyama T."/>
            <person name="Sakayama H."/>
            <person name="Vries J.D."/>
            <person name="Buschmann H."/>
            <person name="Saint-Marcoux D."/>
            <person name="Ullrich K.K."/>
            <person name="Haas F.B."/>
            <person name="Vanderstraeten L."/>
            <person name="Becker D."/>
            <person name="Lang D."/>
            <person name="Vosolsobe S."/>
            <person name="Rombauts S."/>
            <person name="Wilhelmsson P.K.I."/>
            <person name="Janitza P."/>
            <person name="Kern R."/>
            <person name="Heyl A."/>
            <person name="Rumpler F."/>
            <person name="Villalobos L.I.A.C."/>
            <person name="Clay J.M."/>
            <person name="Skokan R."/>
            <person name="Toyoda A."/>
            <person name="Suzuki Y."/>
            <person name="Kagoshima H."/>
            <person name="Schijlen E."/>
            <person name="Tajeshwar N."/>
            <person name="Catarino B."/>
            <person name="Hetherington A.J."/>
            <person name="Saltykova A."/>
            <person name="Bonnot C."/>
            <person name="Breuninger H."/>
            <person name="Symeonidi A."/>
            <person name="Radhakrishnan G.V."/>
            <person name="Van Nieuwerburgh F."/>
            <person name="Deforce D."/>
            <person name="Chang C."/>
            <person name="Karol K.G."/>
            <person name="Hedrich R."/>
            <person name="Ulvskov P."/>
            <person name="Glockner G."/>
            <person name="Delwiche C.F."/>
            <person name="Petrasek J."/>
            <person name="Van de Peer Y."/>
            <person name="Friml J."/>
            <person name="Beilby M."/>
            <person name="Dolan L."/>
            <person name="Kohara Y."/>
            <person name="Sugano S."/>
            <person name="Fujiyama A."/>
            <person name="Delaux P.-M."/>
            <person name="Quint M."/>
            <person name="TheiBen G."/>
            <person name="Hagemann M."/>
            <person name="Harholt J."/>
            <person name="Dunand C."/>
            <person name="Zachgo S."/>
            <person name="Langdale J."/>
            <person name="Maumus F."/>
            <person name="Straeten D.V.D."/>
            <person name="Gould S.B."/>
            <person name="Rensing S.A."/>
        </authorList>
    </citation>
    <scope>NUCLEOTIDE SEQUENCE [LARGE SCALE GENOMIC DNA]</scope>
    <source>
        <strain evidence="2 3">S276</strain>
    </source>
</reference>
<protein>
    <submittedName>
        <fullName evidence="2">Uncharacterized protein</fullName>
    </submittedName>
</protein>
<organism evidence="2 3">
    <name type="scientific">Chara braunii</name>
    <name type="common">Braun's stonewort</name>
    <dbReference type="NCBI Taxonomy" id="69332"/>
    <lineage>
        <taxon>Eukaryota</taxon>
        <taxon>Viridiplantae</taxon>
        <taxon>Streptophyta</taxon>
        <taxon>Charophyceae</taxon>
        <taxon>Charales</taxon>
        <taxon>Characeae</taxon>
        <taxon>Chara</taxon>
    </lineage>
</organism>
<dbReference type="EMBL" id="BFEA01000004">
    <property type="protein sequence ID" value="GBG59395.1"/>
    <property type="molecule type" value="Genomic_DNA"/>
</dbReference>
<evidence type="ECO:0000313" key="2">
    <source>
        <dbReference type="EMBL" id="GBG59395.1"/>
    </source>
</evidence>
<keyword evidence="3" id="KW-1185">Reference proteome</keyword>
<proteinExistence type="predicted"/>
<dbReference type="Proteomes" id="UP000265515">
    <property type="component" value="Unassembled WGS sequence"/>
</dbReference>
<gene>
    <name evidence="2" type="ORF">CBR_g38421</name>
</gene>
<feature type="compositionally biased region" description="Gly residues" evidence="1">
    <location>
        <begin position="184"/>
        <end position="210"/>
    </location>
</feature>
<feature type="compositionally biased region" description="Basic and acidic residues" evidence="1">
    <location>
        <begin position="1"/>
        <end position="15"/>
    </location>
</feature>
<dbReference type="AlphaFoldDB" id="A0A388JNP3"/>
<evidence type="ECO:0000256" key="1">
    <source>
        <dbReference type="SAM" id="MobiDB-lite"/>
    </source>
</evidence>
<feature type="region of interest" description="Disordered" evidence="1">
    <location>
        <begin position="161"/>
        <end position="210"/>
    </location>
</feature>
<evidence type="ECO:0000313" key="3">
    <source>
        <dbReference type="Proteomes" id="UP000265515"/>
    </source>
</evidence>
<accession>A0A388JNP3</accession>
<name>A0A388JNP3_CHABU</name>
<feature type="region of interest" description="Disordered" evidence="1">
    <location>
        <begin position="1"/>
        <end position="37"/>
    </location>
</feature>
<dbReference type="Gramene" id="GBG59395">
    <property type="protein sequence ID" value="GBG59395"/>
    <property type="gene ID" value="CBR_g38421"/>
</dbReference>
<sequence>MATPRWRWERDREAKVATGARSGSKSRGGDGYHTSHVPNIARGARATWRTFRIATWRTCPIIKSHVASTEVATGVGWQRHLGVEVAYLPHHLVPRASAEVATPRWRRERQVRHVASAASPYRPMWQVLRWRRERQVRHVASAALPYSPTWQVRRWRRRGGDAEVATGEGSGSGGGDAEMATQGVGSGAGLGNEGGDAGRGIGSGIGKRRW</sequence>